<dbReference type="EMBL" id="JACKWZ010000434">
    <property type="protein sequence ID" value="KAF9407805.1"/>
    <property type="molecule type" value="Genomic_DNA"/>
</dbReference>
<dbReference type="GO" id="GO:0045259">
    <property type="term" value="C:proton-transporting ATP synthase complex"/>
    <property type="evidence" value="ECO:0007669"/>
    <property type="project" value="InterPro"/>
</dbReference>
<dbReference type="GO" id="GO:0046933">
    <property type="term" value="F:proton-transporting ATP synthase activity, rotational mechanism"/>
    <property type="evidence" value="ECO:0007669"/>
    <property type="project" value="InterPro"/>
</dbReference>
<dbReference type="Gene3D" id="1.10.1620.20">
    <property type="entry name" value="ATP synthase, F1 complex, epsilon subunit superfamily, mitochondrial"/>
    <property type="match status" value="1"/>
</dbReference>
<comment type="similarity">
    <text evidence="1">Belongs to the eukaryotic ATPase epsilon family.</text>
</comment>
<sequence>MIITYLIVWFDVSKCQMNLMVCPQDREAMARCRVTSIALSPNCTMQPGTFLAWNKLLSRKALVQWEYFRPDMFMKKVMMEKEKEKLVHTLDTSSWDCMLKCAVPTKYTFPPSGASSTVTVLGRPSSVGNSDIPENLIRQYEFQPENLRDTTLQVLKLSKKEHKMSAWRQAGLNYINYSNIAAKILRRSLKPELRAEALKRDDSNVRITPWANGKPAHLNAAGK</sequence>
<organism evidence="2 3">
    <name type="scientific">Spodoptera exigua</name>
    <name type="common">Beet armyworm</name>
    <name type="synonym">Noctua fulgens</name>
    <dbReference type="NCBI Taxonomy" id="7107"/>
    <lineage>
        <taxon>Eukaryota</taxon>
        <taxon>Metazoa</taxon>
        <taxon>Ecdysozoa</taxon>
        <taxon>Arthropoda</taxon>
        <taxon>Hexapoda</taxon>
        <taxon>Insecta</taxon>
        <taxon>Pterygota</taxon>
        <taxon>Neoptera</taxon>
        <taxon>Endopterygota</taxon>
        <taxon>Lepidoptera</taxon>
        <taxon>Glossata</taxon>
        <taxon>Ditrysia</taxon>
        <taxon>Noctuoidea</taxon>
        <taxon>Noctuidae</taxon>
        <taxon>Amphipyrinae</taxon>
        <taxon>Spodoptera</taxon>
    </lineage>
</organism>
<evidence type="ECO:0000313" key="2">
    <source>
        <dbReference type="EMBL" id="KAF9407805.1"/>
    </source>
</evidence>
<dbReference type="InterPro" id="IPR006721">
    <property type="entry name" value="ATP_synth_F1_esu_mt"/>
</dbReference>
<dbReference type="Proteomes" id="UP000648187">
    <property type="component" value="Unassembled WGS sequence"/>
</dbReference>
<dbReference type="SUPFAM" id="SSF48690">
    <property type="entry name" value="Epsilon subunit of mitochondrial F1F0-ATP synthase"/>
    <property type="match status" value="1"/>
</dbReference>
<comment type="caution">
    <text evidence="2">The sequence shown here is derived from an EMBL/GenBank/DDBJ whole genome shotgun (WGS) entry which is preliminary data.</text>
</comment>
<proteinExistence type="inferred from homology"/>
<reference evidence="2" key="1">
    <citation type="submission" date="2020-08" db="EMBL/GenBank/DDBJ databases">
        <title>Spodoptera exigua strain:BAW_Kor-Di-RS1 Genome sequencing and assembly.</title>
        <authorList>
            <person name="Kim J."/>
            <person name="Nam H.Y."/>
            <person name="Kwon M."/>
            <person name="Choi J.H."/>
            <person name="Cho S.R."/>
            <person name="Kim G.-H."/>
        </authorList>
    </citation>
    <scope>NUCLEOTIDE SEQUENCE</scope>
    <source>
        <strain evidence="2">BAW_Kor-Di-RS1</strain>
        <tissue evidence="2">Whole-body</tissue>
    </source>
</reference>
<protein>
    <submittedName>
        <fullName evidence="2">Uncharacterized protein</fullName>
    </submittedName>
</protein>
<dbReference type="PANTHER" id="PTHR12448">
    <property type="entry name" value="ATP SYNTHASE EPSILON CHAIN, MITOCHONDRIAL"/>
    <property type="match status" value="1"/>
</dbReference>
<dbReference type="InterPro" id="IPR036742">
    <property type="entry name" value="ATP_synth_F1_esu_sf_mt"/>
</dbReference>
<accession>A0A835G5V1</accession>
<dbReference type="FunFam" id="1.10.1620.20:FF:000005">
    <property type="entry name" value="Uncharacterized protein, isoform A"/>
    <property type="match status" value="1"/>
</dbReference>
<dbReference type="PANTHER" id="PTHR12448:SF0">
    <property type="entry name" value="ATP SYNTHASE SUBUNIT EPSILON, MITOCHONDRIAL"/>
    <property type="match status" value="1"/>
</dbReference>
<name>A0A835G5V1_SPOEX</name>
<keyword evidence="3" id="KW-1185">Reference proteome</keyword>
<evidence type="ECO:0000313" key="3">
    <source>
        <dbReference type="Proteomes" id="UP000648187"/>
    </source>
</evidence>
<evidence type="ECO:0000256" key="1">
    <source>
        <dbReference type="ARBA" id="ARBA00009502"/>
    </source>
</evidence>
<dbReference type="Pfam" id="PF04627">
    <property type="entry name" value="ATP-synt_Eps"/>
    <property type="match status" value="1"/>
</dbReference>
<dbReference type="CDD" id="cd12153">
    <property type="entry name" value="F1-ATPase_epsilon"/>
    <property type="match status" value="1"/>
</dbReference>
<dbReference type="GO" id="GO:0005743">
    <property type="term" value="C:mitochondrial inner membrane"/>
    <property type="evidence" value="ECO:0007669"/>
    <property type="project" value="InterPro"/>
</dbReference>
<dbReference type="AlphaFoldDB" id="A0A835G5V1"/>
<gene>
    <name evidence="2" type="ORF">HW555_012302</name>
</gene>
<dbReference type="GO" id="GO:0042776">
    <property type="term" value="P:proton motive force-driven mitochondrial ATP synthesis"/>
    <property type="evidence" value="ECO:0007669"/>
    <property type="project" value="TreeGrafter"/>
</dbReference>